<dbReference type="AlphaFoldDB" id="A0A0T5VKJ9"/>
<evidence type="ECO:0000313" key="4">
    <source>
        <dbReference type="Proteomes" id="UP000051950"/>
    </source>
</evidence>
<dbReference type="STRING" id="687842.ASU31_20295"/>
<evidence type="ECO:0000256" key="1">
    <source>
        <dbReference type="SAM" id="Coils"/>
    </source>
</evidence>
<protein>
    <submittedName>
        <fullName evidence="3">DNA-binding protein</fullName>
    </submittedName>
</protein>
<dbReference type="EMBL" id="LMZQ01000020">
    <property type="protein sequence ID" value="KRT14349.1"/>
    <property type="molecule type" value="Genomic_DNA"/>
</dbReference>
<reference evidence="3 4" key="1">
    <citation type="submission" date="2015-11" db="EMBL/GenBank/DDBJ databases">
        <title>Sequence of Pedobacter ginsenosidimutans.</title>
        <authorList>
            <person name="Carson E."/>
            <person name="Keyser V."/>
            <person name="Newman J."/>
            <person name="Miller J."/>
        </authorList>
    </citation>
    <scope>NUCLEOTIDE SEQUENCE [LARGE SCALE GENOMIC DNA]</scope>
    <source>
        <strain evidence="3 4">KACC 14530</strain>
    </source>
</reference>
<dbReference type="GO" id="GO:0003677">
    <property type="term" value="F:DNA binding"/>
    <property type="evidence" value="ECO:0007669"/>
    <property type="project" value="UniProtKB-KW"/>
</dbReference>
<evidence type="ECO:0000313" key="3">
    <source>
        <dbReference type="EMBL" id="KRT14349.1"/>
    </source>
</evidence>
<dbReference type="OrthoDB" id="9816206at2"/>
<accession>A0A0T5VKJ9</accession>
<feature type="domain" description="KilA-N DNA-binding" evidence="2">
    <location>
        <begin position="15"/>
        <end position="100"/>
    </location>
</feature>
<keyword evidence="4" id="KW-1185">Reference proteome</keyword>
<keyword evidence="1" id="KW-0175">Coiled coil</keyword>
<dbReference type="Pfam" id="PF10543">
    <property type="entry name" value="ORF6N"/>
    <property type="match status" value="1"/>
</dbReference>
<dbReference type="RefSeq" id="WP_057934087.1">
    <property type="nucleotide sequence ID" value="NZ_LMZQ01000020.1"/>
</dbReference>
<dbReference type="InterPro" id="IPR018873">
    <property type="entry name" value="KilA-N_DNA-bd_domain"/>
</dbReference>
<dbReference type="Proteomes" id="UP000051950">
    <property type="component" value="Unassembled WGS sequence"/>
</dbReference>
<keyword evidence="3" id="KW-0238">DNA-binding</keyword>
<organism evidence="3 4">
    <name type="scientific">Pedobacter ginsenosidimutans</name>
    <dbReference type="NCBI Taxonomy" id="687842"/>
    <lineage>
        <taxon>Bacteria</taxon>
        <taxon>Pseudomonadati</taxon>
        <taxon>Bacteroidota</taxon>
        <taxon>Sphingobacteriia</taxon>
        <taxon>Sphingobacteriales</taxon>
        <taxon>Sphingobacteriaceae</taxon>
        <taxon>Pedobacter</taxon>
    </lineage>
</organism>
<gene>
    <name evidence="3" type="ORF">ASU31_20295</name>
</gene>
<evidence type="ECO:0000259" key="2">
    <source>
        <dbReference type="Pfam" id="PF10543"/>
    </source>
</evidence>
<sequence>MITIDKLPTIENIIEKIFHFRGVKVMLDTDLASLYEVETKQLKRQVRRNASRFPEDFMFELNDEELKVLRSQFGTLKRGMHSKYGIIAFTEQGVAMLSSILNSEKAIQVNIEIIRIFTKIRSQIMENRSLKEDIERIKNRLDNHDQNLEVLFRYLDELTSTPTVQEPQPRQRIGFKPDII</sequence>
<comment type="caution">
    <text evidence="3">The sequence shown here is derived from an EMBL/GenBank/DDBJ whole genome shotgun (WGS) entry which is preliminary data.</text>
</comment>
<feature type="coiled-coil region" evidence="1">
    <location>
        <begin position="120"/>
        <end position="147"/>
    </location>
</feature>
<name>A0A0T5VKJ9_9SPHI</name>
<proteinExistence type="predicted"/>